<keyword evidence="3 4" id="KW-0663">Pyridoxal phosphate</keyword>
<feature type="binding site" evidence="4">
    <location>
        <position position="105"/>
    </location>
    <ligand>
        <name>pyridoxal 5'-phosphate</name>
        <dbReference type="ChEBI" id="CHEBI:597326"/>
    </ligand>
</feature>
<dbReference type="GO" id="GO:0009435">
    <property type="term" value="P:NAD+ biosynthetic process"/>
    <property type="evidence" value="ECO:0007669"/>
    <property type="project" value="UniProtKB-UniRule"/>
</dbReference>
<dbReference type="PANTHER" id="PTHR14084:SF0">
    <property type="entry name" value="KYNURENINASE"/>
    <property type="match status" value="1"/>
</dbReference>
<reference evidence="7 8" key="1">
    <citation type="submission" date="2018-07" db="EMBL/GenBank/DDBJ databases">
        <title>Genomic Encyclopedia of Type Strains, Phase IV (KMG-IV): sequencing the most valuable type-strain genomes for metagenomic binning, comparative biology and taxonomic classification.</title>
        <authorList>
            <person name="Goeker M."/>
        </authorList>
    </citation>
    <scope>NUCLEOTIDE SEQUENCE [LARGE SCALE GENOMIC DNA]</scope>
    <source>
        <strain evidence="7 8">DSM 21410</strain>
    </source>
</reference>
<dbReference type="UniPathway" id="UPA00334">
    <property type="reaction ID" value="UER00455"/>
</dbReference>
<protein>
    <recommendedName>
        <fullName evidence="4 5">Kynureninase</fullName>
        <ecNumber evidence="4 5">3.7.1.3</ecNumber>
    </recommendedName>
    <alternativeName>
        <fullName evidence="4">L-kynurenine hydrolase</fullName>
    </alternativeName>
</protein>
<dbReference type="GO" id="GO:0097053">
    <property type="term" value="P:L-kynurenine catabolic process"/>
    <property type="evidence" value="ECO:0007669"/>
    <property type="project" value="UniProtKB-UniRule"/>
</dbReference>
<dbReference type="GO" id="GO:0043420">
    <property type="term" value="P:anthranilate metabolic process"/>
    <property type="evidence" value="ECO:0007669"/>
    <property type="project" value="TreeGrafter"/>
</dbReference>
<dbReference type="GO" id="GO:0030170">
    <property type="term" value="F:pyridoxal phosphate binding"/>
    <property type="evidence" value="ECO:0007669"/>
    <property type="project" value="UniProtKB-UniRule"/>
</dbReference>
<evidence type="ECO:0000256" key="3">
    <source>
        <dbReference type="ARBA" id="ARBA00022898"/>
    </source>
</evidence>
<feature type="binding site" evidence="4">
    <location>
        <position position="215"/>
    </location>
    <ligand>
        <name>pyridoxal 5'-phosphate</name>
        <dbReference type="ChEBI" id="CHEBI:597326"/>
    </ligand>
</feature>
<feature type="binding site" evidence="4">
    <location>
        <begin position="132"/>
        <end position="135"/>
    </location>
    <ligand>
        <name>pyridoxal 5'-phosphate</name>
        <dbReference type="ChEBI" id="CHEBI:597326"/>
    </ligand>
</feature>
<dbReference type="Gene3D" id="3.90.1150.10">
    <property type="entry name" value="Aspartate Aminotransferase, domain 1"/>
    <property type="match status" value="1"/>
</dbReference>
<evidence type="ECO:0000256" key="4">
    <source>
        <dbReference type="HAMAP-Rule" id="MF_01970"/>
    </source>
</evidence>
<dbReference type="Proteomes" id="UP000253517">
    <property type="component" value="Unassembled WGS sequence"/>
</dbReference>
<evidence type="ECO:0000313" key="8">
    <source>
        <dbReference type="Proteomes" id="UP000253517"/>
    </source>
</evidence>
<dbReference type="GO" id="GO:0030429">
    <property type="term" value="F:kynureninase activity"/>
    <property type="evidence" value="ECO:0007669"/>
    <property type="project" value="UniProtKB-UniRule"/>
</dbReference>
<dbReference type="Gene3D" id="3.40.640.10">
    <property type="entry name" value="Type I PLP-dependent aspartate aminotransferase-like (Major domain)"/>
    <property type="match status" value="1"/>
</dbReference>
<dbReference type="PIRSF" id="PIRSF038800">
    <property type="entry name" value="KYNU"/>
    <property type="match status" value="1"/>
</dbReference>
<dbReference type="GO" id="GO:0019441">
    <property type="term" value="P:L-tryptophan catabolic process to kynurenine"/>
    <property type="evidence" value="ECO:0007669"/>
    <property type="project" value="TreeGrafter"/>
</dbReference>
<dbReference type="GO" id="GO:0019805">
    <property type="term" value="P:quinolinate biosynthetic process"/>
    <property type="evidence" value="ECO:0007669"/>
    <property type="project" value="UniProtKB-UniRule"/>
</dbReference>
<evidence type="ECO:0000256" key="5">
    <source>
        <dbReference type="NCBIfam" id="TIGR01814"/>
    </source>
</evidence>
<comment type="function">
    <text evidence="4 6">Catalyzes the cleavage of L-kynurenine (L-Kyn) and L-3-hydroxykynurenine (L-3OHKyn) into anthranilic acid (AA) and 3-hydroxyanthranilic acid (3-OHAA), respectively.</text>
</comment>
<keyword evidence="2 4" id="KW-0378">Hydrolase</keyword>
<dbReference type="EMBL" id="QPJS01000001">
    <property type="protein sequence ID" value="RCX05034.1"/>
    <property type="molecule type" value="Genomic_DNA"/>
</dbReference>
<dbReference type="InterPro" id="IPR015422">
    <property type="entry name" value="PyrdxlP-dep_Trfase_small"/>
</dbReference>
<comment type="cofactor">
    <cofactor evidence="4 6">
        <name>pyridoxal 5'-phosphate</name>
        <dbReference type="ChEBI" id="CHEBI:597326"/>
    </cofactor>
</comment>
<dbReference type="NCBIfam" id="TIGR01814">
    <property type="entry name" value="kynureninase"/>
    <property type="match status" value="1"/>
</dbReference>
<keyword evidence="1 4" id="KW-0662">Pyridine nucleotide biosynthesis</keyword>
<dbReference type="HAMAP" id="MF_01970">
    <property type="entry name" value="Kynureninase"/>
    <property type="match status" value="1"/>
</dbReference>
<evidence type="ECO:0000256" key="1">
    <source>
        <dbReference type="ARBA" id="ARBA00022642"/>
    </source>
</evidence>
<dbReference type="FunFam" id="3.40.640.10:FF:000031">
    <property type="entry name" value="Kynureninase"/>
    <property type="match status" value="1"/>
</dbReference>
<dbReference type="InterPro" id="IPR010111">
    <property type="entry name" value="Kynureninase"/>
</dbReference>
<comment type="catalytic activity">
    <reaction evidence="4 6">
        <text>L-kynurenine + H2O = anthranilate + L-alanine + H(+)</text>
        <dbReference type="Rhea" id="RHEA:16813"/>
        <dbReference type="ChEBI" id="CHEBI:15377"/>
        <dbReference type="ChEBI" id="CHEBI:15378"/>
        <dbReference type="ChEBI" id="CHEBI:16567"/>
        <dbReference type="ChEBI" id="CHEBI:57959"/>
        <dbReference type="ChEBI" id="CHEBI:57972"/>
        <dbReference type="EC" id="3.7.1.3"/>
    </reaction>
</comment>
<feature type="binding site" evidence="4">
    <location>
        <position position="104"/>
    </location>
    <ligand>
        <name>pyridoxal 5'-phosphate</name>
        <dbReference type="ChEBI" id="CHEBI:597326"/>
    </ligand>
</feature>
<name>A0A369AC92_9FLAO</name>
<comment type="subunit">
    <text evidence="4 6">Homodimer.</text>
</comment>
<dbReference type="RefSeq" id="WP_037357957.1">
    <property type="nucleotide sequence ID" value="NZ_BHZF01000001.1"/>
</dbReference>
<feature type="binding site" evidence="4">
    <location>
        <position position="218"/>
    </location>
    <ligand>
        <name>pyridoxal 5'-phosphate</name>
        <dbReference type="ChEBI" id="CHEBI:597326"/>
    </ligand>
</feature>
<sequence length="423" mass="48413">MQWKTIDFYALDAEDKLKEFRSQFHLPRNPDGTEKVYLTGNSLGLQPIKAKQYLLEELDDWANLGVDGHTHARRPWMHYHELFTAELAYLTGAEPNEVVAMNTLTANLHLLMASFYRPTKFRYKILCEAKAFPSDYYALDSHARFHGYTDAVLEIPADKHTGILKHETILEYIDKYADEATLLLMGGVNYYTGQVFDMEEITTFARERGYTVGWDLAHAVGNIPLKLHEWGVDFAAWCSYKYLNGGPGAVAGIFVHQRHHNRLLPRFEGWWGHCKDTRFQMPHNFQPIPTAEAWQLSNPPIFSLTPLLASLPMFRQAGWEALRNKSRKLTTLLARGIEEINDTHSSGIRILTPYSNEHSGCQVSVVFEGIGRQVFDRLTEAGIVTDWRHPDVIRMAPVPLYNSFSDIQKTLETIESAVIEQQK</sequence>
<feature type="binding site" evidence="4">
    <location>
        <position position="270"/>
    </location>
    <ligand>
        <name>pyridoxal 5'-phosphate</name>
        <dbReference type="ChEBI" id="CHEBI:597326"/>
    </ligand>
</feature>
<comment type="pathway">
    <text evidence="4 6">Cofactor biosynthesis; NAD(+) biosynthesis; quinolinate from L-kynurenine: step 2/3.</text>
</comment>
<organism evidence="7 8">
    <name type="scientific">Schleiferia thermophila</name>
    <dbReference type="NCBI Taxonomy" id="884107"/>
    <lineage>
        <taxon>Bacteria</taxon>
        <taxon>Pseudomonadati</taxon>
        <taxon>Bacteroidota</taxon>
        <taxon>Flavobacteriia</taxon>
        <taxon>Flavobacteriales</taxon>
        <taxon>Schleiferiaceae</taxon>
        <taxon>Schleiferia</taxon>
    </lineage>
</organism>
<evidence type="ECO:0000313" key="7">
    <source>
        <dbReference type="EMBL" id="RCX05034.1"/>
    </source>
</evidence>
<dbReference type="Pfam" id="PF22580">
    <property type="entry name" value="KYNU_C"/>
    <property type="match status" value="1"/>
</dbReference>
<comment type="pathway">
    <text evidence="4 6">Amino-acid degradation; L-kynurenine degradation; L-alanine and anthranilate from L-kynurenine: step 1/1.</text>
</comment>
<feature type="binding site" evidence="4">
    <location>
        <position position="298"/>
    </location>
    <ligand>
        <name>pyridoxal 5'-phosphate</name>
        <dbReference type="ChEBI" id="CHEBI:597326"/>
    </ligand>
</feature>
<dbReference type="EC" id="3.7.1.3" evidence="4 5"/>
<dbReference type="InterPro" id="IPR015421">
    <property type="entry name" value="PyrdxlP-dep_Trfase_major"/>
</dbReference>
<comment type="caution">
    <text evidence="4">Lacks conserved residue(s) required for the propagation of feature annotation.</text>
</comment>
<accession>A0A369AC92</accession>
<evidence type="ECO:0000256" key="6">
    <source>
        <dbReference type="PIRNR" id="PIRNR038800"/>
    </source>
</evidence>
<dbReference type="GO" id="GO:0005737">
    <property type="term" value="C:cytoplasm"/>
    <property type="evidence" value="ECO:0007669"/>
    <property type="project" value="UniProtKB-UniRule"/>
</dbReference>
<comment type="similarity">
    <text evidence="4 6">Belongs to the kynureninase family.</text>
</comment>
<evidence type="ECO:0000256" key="2">
    <source>
        <dbReference type="ARBA" id="ARBA00022801"/>
    </source>
</evidence>
<gene>
    <name evidence="4" type="primary">kynU</name>
    <name evidence="7" type="ORF">DES35_101313</name>
</gene>
<dbReference type="PANTHER" id="PTHR14084">
    <property type="entry name" value="KYNURENINASE"/>
    <property type="match status" value="1"/>
</dbReference>
<comment type="caution">
    <text evidence="7">The sequence shown here is derived from an EMBL/GenBank/DDBJ whole genome shotgun (WGS) entry which is preliminary data.</text>
</comment>
<proteinExistence type="inferred from homology"/>
<feature type="modified residue" description="N6-(pyridoxal phosphate)lysine" evidence="4">
    <location>
        <position position="241"/>
    </location>
</feature>
<comment type="catalytic activity">
    <reaction evidence="6">
        <text>3-hydroxy-L-kynurenine + H2O = 3-hydroxyanthranilate + L-alanine + H(+)</text>
        <dbReference type="Rhea" id="RHEA:25143"/>
        <dbReference type="ChEBI" id="CHEBI:15377"/>
        <dbReference type="ChEBI" id="CHEBI:15378"/>
        <dbReference type="ChEBI" id="CHEBI:36559"/>
        <dbReference type="ChEBI" id="CHEBI:57972"/>
        <dbReference type="ChEBI" id="CHEBI:58125"/>
        <dbReference type="EC" id="3.7.1.3"/>
    </reaction>
</comment>
<dbReference type="SUPFAM" id="SSF53383">
    <property type="entry name" value="PLP-dependent transferases"/>
    <property type="match status" value="1"/>
</dbReference>
<dbReference type="UniPathway" id="UPA00253">
    <property type="reaction ID" value="UER00329"/>
</dbReference>
<dbReference type="InterPro" id="IPR015424">
    <property type="entry name" value="PyrdxlP-dep_Trfase"/>
</dbReference>
<feature type="binding site" evidence="4">
    <location>
        <position position="240"/>
    </location>
    <ligand>
        <name>pyridoxal 5'-phosphate</name>
        <dbReference type="ChEBI" id="CHEBI:597326"/>
    </ligand>
</feature>
<keyword evidence="8" id="KW-1185">Reference proteome</keyword>
<dbReference type="AlphaFoldDB" id="A0A369AC92"/>